<proteinExistence type="predicted"/>
<dbReference type="RefSeq" id="WP_284398229.1">
    <property type="nucleotide sequence ID" value="NZ_BSNQ01000003.1"/>
</dbReference>
<dbReference type="Proteomes" id="UP001620405">
    <property type="component" value="Unassembled WGS sequence"/>
</dbReference>
<comment type="caution">
    <text evidence="1">The sequence shown here is derived from an EMBL/GenBank/DDBJ whole genome shotgun (WGS) entry which is preliminary data.</text>
</comment>
<organism evidence="1 2">
    <name type="scientific">Dyella lipolytica</name>
    <dbReference type="NCBI Taxonomy" id="1867835"/>
    <lineage>
        <taxon>Bacteria</taxon>
        <taxon>Pseudomonadati</taxon>
        <taxon>Pseudomonadota</taxon>
        <taxon>Gammaproteobacteria</taxon>
        <taxon>Lysobacterales</taxon>
        <taxon>Rhodanobacteraceae</taxon>
        <taxon>Dyella</taxon>
    </lineage>
</organism>
<accession>A0ABW8IT09</accession>
<sequence length="75" mass="7556">MATPGMTTASGTSSPIAVNGVYDKSCVGLFKAERSVGIGSSGARDQLEGVLCKSANAMGFMTLSMPAAAGQAQRR</sequence>
<evidence type="ECO:0000313" key="1">
    <source>
        <dbReference type="EMBL" id="MFK2873100.1"/>
    </source>
</evidence>
<dbReference type="EMBL" id="JADIKG010000011">
    <property type="protein sequence ID" value="MFK2873100.1"/>
    <property type="molecule type" value="Genomic_DNA"/>
</dbReference>
<reference evidence="1 2" key="1">
    <citation type="submission" date="2020-10" db="EMBL/GenBank/DDBJ databases">
        <title>Phylogeny of dyella-like bacteria.</title>
        <authorList>
            <person name="Fu J."/>
        </authorList>
    </citation>
    <scope>NUCLEOTIDE SEQUENCE [LARGE SCALE GENOMIC DNA]</scope>
    <source>
        <strain evidence="1 2">DHOB07</strain>
    </source>
</reference>
<name>A0ABW8IT09_9GAMM</name>
<protein>
    <submittedName>
        <fullName evidence="1">Uncharacterized protein</fullName>
    </submittedName>
</protein>
<evidence type="ECO:0000313" key="2">
    <source>
        <dbReference type="Proteomes" id="UP001620405"/>
    </source>
</evidence>
<gene>
    <name evidence="1" type="ORF">ISP13_06100</name>
</gene>
<keyword evidence="2" id="KW-1185">Reference proteome</keyword>